<dbReference type="Proteomes" id="UP000226429">
    <property type="component" value="Unassembled WGS sequence"/>
</dbReference>
<protein>
    <submittedName>
        <fullName evidence="2">Uncharacterized protein</fullName>
    </submittedName>
</protein>
<gene>
    <name evidence="2" type="ORF">CFE62_002295</name>
</gene>
<comment type="caution">
    <text evidence="2">The sequence shown here is derived from an EMBL/GenBank/DDBJ whole genome shotgun (WGS) entry which is preliminary data.</text>
</comment>
<reference evidence="2 3" key="1">
    <citation type="journal article" date="2017" name="Int. J. Syst. Evol. Microbiol.">
        <title>Aquarickettsiella crustaci n. gen. n. sp. (Gammaproteobacteria: Legionellales: Coxiellaceae); a bacterial pathogen of the freshwater crustacean: Gammarus fossarum (Malacostraca: Amphipoda).</title>
        <authorList>
            <person name="Bojko J."/>
            <person name="Dunn A.M."/>
            <person name="Stebbing P.D."/>
            <person name="Van Aerle R."/>
            <person name="Bacela-Spychalska K."/>
            <person name="Bean T.P."/>
            <person name="Stentiford G.D."/>
        </authorList>
    </citation>
    <scope>NUCLEOTIDE SEQUENCE [LARGE SCALE GENOMIC DNA]</scope>
    <source>
        <strain evidence="2">RA15029</strain>
    </source>
</reference>
<organism evidence="2 3">
    <name type="scientific">Candidatus Aquirickettsiella gammari</name>
    <dbReference type="NCBI Taxonomy" id="2016198"/>
    <lineage>
        <taxon>Bacteria</taxon>
        <taxon>Pseudomonadati</taxon>
        <taxon>Pseudomonadota</taxon>
        <taxon>Gammaproteobacteria</taxon>
        <taxon>Legionellales</taxon>
        <taxon>Coxiellaceae</taxon>
        <taxon>Candidatus Aquirickettsiella</taxon>
    </lineage>
</organism>
<evidence type="ECO:0000256" key="1">
    <source>
        <dbReference type="SAM" id="Coils"/>
    </source>
</evidence>
<evidence type="ECO:0000313" key="2">
    <source>
        <dbReference type="EMBL" id="RDH40778.1"/>
    </source>
</evidence>
<feature type="coiled-coil region" evidence="1">
    <location>
        <begin position="436"/>
        <end position="470"/>
    </location>
</feature>
<accession>A0A370CIU7</accession>
<dbReference type="AlphaFoldDB" id="A0A370CIU7"/>
<dbReference type="EMBL" id="NMOS02000004">
    <property type="protein sequence ID" value="RDH40778.1"/>
    <property type="molecule type" value="Genomic_DNA"/>
</dbReference>
<evidence type="ECO:0000313" key="3">
    <source>
        <dbReference type="Proteomes" id="UP000226429"/>
    </source>
</evidence>
<keyword evidence="3" id="KW-1185">Reference proteome</keyword>
<reference evidence="2 3" key="2">
    <citation type="journal article" date="2018" name="J. Invertebr. Pathol.">
        <title>'Candidatus Aquirickettsiella gammari' (Gammaproteobacteria: Legionellales: Coxiellaceae): A bacterial pathogen of the freshwater crustacean Gammarus fossarum (Malacostraca: Amphipoda).</title>
        <authorList>
            <person name="Bojko J."/>
            <person name="Dunn A.M."/>
            <person name="Stebbing P.D."/>
            <person name="van Aerle R."/>
            <person name="Bacela-Spychalska K."/>
            <person name="Bean T.P."/>
            <person name="Urrutia A."/>
            <person name="Stentiford G.D."/>
        </authorList>
    </citation>
    <scope>NUCLEOTIDE SEQUENCE [LARGE SCALE GENOMIC DNA]</scope>
    <source>
        <strain evidence="2">RA15029</strain>
    </source>
</reference>
<name>A0A370CIU7_9COXI</name>
<proteinExistence type="predicted"/>
<keyword evidence="1" id="KW-0175">Coiled coil</keyword>
<sequence length="645" mass="73906">MILDNNPEDAFVFVGHEVQQLKQEVLQEVRYGNYNLDTQLKRDIELLSLAIVQGGYLESDRIKALTLLKSILFLYFGHMCYRDASDRKLRPWNHLKQYLEKDSAFNAVPIAAILLHGSRALIEFPQEIADQLMDWFIIDKMSWRYLATHRISALDEAEVLNAISKKKLSGEIKVLNPALKKCLKEEKISAAHAAIKLFSNSVVNFFSITTLKLFKNLINPGDEAKYTEHYGIDLALGGDGNRHFLSQQLIQNNGEHGHLYVNCYTAAAPYQHAGLLLGIEQSAPGKVDQYGGVHDMVTSVKEYSASGGDFFCKKIPLPLWAEADYKGIRVLPLADYYDSLWNFISIECFNLIKAAFRKCENLLNLLPSEKSLLFIKTIVSSAGSVGKEEFDQLCDYYFHEIPQVKLEYEQRLALNTEVKTLRQQMQSMPSEPKDRKREANLESARFKEQIAILRNENKCLKKQLHHLKRLKAQIAMSQSRNDHCMIRLANHFMQTVIDHMGWFAHRSVKKNILLTLQQGFEQAEVANVDNIVCLLKNFISVCLINRYPQTNCETDSAKACLSLLRHPAYQKLTACLFPQRSEIKYKDLLSLVAGDIDPSKQRYFYAAKYQKNLYHFYTVGRRDKNKLADNILNLAMRQAIYTVPS</sequence>